<evidence type="ECO:0000256" key="1">
    <source>
        <dbReference type="SAM" id="MobiDB-lite"/>
    </source>
</evidence>
<protein>
    <submittedName>
        <fullName evidence="2">Uncharacterized protein</fullName>
    </submittedName>
</protein>
<reference evidence="3" key="1">
    <citation type="submission" date="2016-10" db="EMBL/GenBank/DDBJ databases">
        <authorList>
            <person name="Varghese N."/>
            <person name="Submissions S."/>
        </authorList>
    </citation>
    <scope>NUCLEOTIDE SEQUENCE [LARGE SCALE GENOMIC DNA]</scope>
    <source>
        <strain evidence="3">CGMCC 4.7042</strain>
    </source>
</reference>
<dbReference type="GeneID" id="40831231"/>
<keyword evidence="3" id="KW-1185">Reference proteome</keyword>
<dbReference type="STRING" id="1196353.SAMN05444921_11352"/>
<evidence type="ECO:0000313" key="3">
    <source>
        <dbReference type="Proteomes" id="UP000199063"/>
    </source>
</evidence>
<feature type="region of interest" description="Disordered" evidence="1">
    <location>
        <begin position="1"/>
        <end position="25"/>
    </location>
</feature>
<accession>A0A1G9VZS0</accession>
<evidence type="ECO:0000313" key="2">
    <source>
        <dbReference type="EMBL" id="SDM77305.1"/>
    </source>
</evidence>
<gene>
    <name evidence="2" type="ORF">SAMN05444921_11352</name>
</gene>
<dbReference type="RefSeq" id="WP_093656619.1">
    <property type="nucleotide sequence ID" value="NZ_FNHI01000013.1"/>
</dbReference>
<sequence length="174" mass="17753">MARIESPDPQFTGTGPGGIHFQDGVAETDNPAIIGYCQGAGYKVNGEALTDNPPAARVTAVPDPRFVQDVGDTAPLRDAAVDPRPGDVPPSNAGIANPHGPLVVAPGIGAPPVVEAPDGDGVVPATEVNQEPPARSASKATWVEYAVAQGLLREDAEKATRDQLADRYSGGGEG</sequence>
<dbReference type="AlphaFoldDB" id="A0A1G9VZS0"/>
<dbReference type="EMBL" id="FNHI01000013">
    <property type="protein sequence ID" value="SDM77305.1"/>
    <property type="molecule type" value="Genomic_DNA"/>
</dbReference>
<feature type="region of interest" description="Disordered" evidence="1">
    <location>
        <begin position="76"/>
        <end position="100"/>
    </location>
</feature>
<organism evidence="2 3">
    <name type="scientific">Streptomyces wuyuanensis</name>
    <dbReference type="NCBI Taxonomy" id="1196353"/>
    <lineage>
        <taxon>Bacteria</taxon>
        <taxon>Bacillati</taxon>
        <taxon>Actinomycetota</taxon>
        <taxon>Actinomycetes</taxon>
        <taxon>Kitasatosporales</taxon>
        <taxon>Streptomycetaceae</taxon>
        <taxon>Streptomyces</taxon>
    </lineage>
</organism>
<proteinExistence type="predicted"/>
<dbReference type="OrthoDB" id="4199704at2"/>
<dbReference type="Proteomes" id="UP000199063">
    <property type="component" value="Unassembled WGS sequence"/>
</dbReference>
<name>A0A1G9VZS0_9ACTN</name>